<organism evidence="1 2">
    <name type="scientific">Thalassobacterium sedimentorum</name>
    <dbReference type="NCBI Taxonomy" id="3041258"/>
    <lineage>
        <taxon>Bacteria</taxon>
        <taxon>Pseudomonadati</taxon>
        <taxon>Verrucomicrobiota</taxon>
        <taxon>Opitutia</taxon>
        <taxon>Puniceicoccales</taxon>
        <taxon>Coraliomargaritaceae</taxon>
        <taxon>Thalassobacterium</taxon>
    </lineage>
</organism>
<comment type="caution">
    <text evidence="1">The sequence shown here is derived from an EMBL/GenBank/DDBJ whole genome shotgun (WGS) entry which is preliminary data.</text>
</comment>
<keyword evidence="2" id="KW-1185">Reference proteome</keyword>
<dbReference type="EMBL" id="JARXIC010000008">
    <property type="protein sequence ID" value="MDQ8194082.1"/>
    <property type="molecule type" value="Genomic_DNA"/>
</dbReference>
<reference evidence="1 2" key="1">
    <citation type="submission" date="2023-04" db="EMBL/GenBank/DDBJ databases">
        <title>A novel bacteria isolated from coastal sediment.</title>
        <authorList>
            <person name="Liu X.-J."/>
            <person name="Du Z.-J."/>
        </authorList>
    </citation>
    <scope>NUCLEOTIDE SEQUENCE [LARGE SCALE GENOMIC DNA]</scope>
    <source>
        <strain evidence="1 2">SDUM461004</strain>
    </source>
</reference>
<dbReference type="Proteomes" id="UP001243717">
    <property type="component" value="Unassembled WGS sequence"/>
</dbReference>
<proteinExistence type="predicted"/>
<evidence type="ECO:0000313" key="1">
    <source>
        <dbReference type="EMBL" id="MDQ8194082.1"/>
    </source>
</evidence>
<sequence length="333" mass="37924">MQKIKDIFPGDILTSWFTSLKSLGEFTGIRFGNVAKSSGEVDWVFIDHTHYDGIGGFAQILRERGGNLPTHELPRISHQSPDSVMPLIKSLPKFFQSPRRLEWKSLDGSQVPYHEFGPPKSLSWHLFSEEETSKIKQLSRSMDVTVNTYLLKHLDRSVRSAIKDPSEGIPWMIPVNLRGKVCNHVDESNHSSCINISLKASHTVKDAHKLLYRELDHGNHWANWYSYKYGGKLPDRIRCNLIKADRAGYCWNIGCFSNLGDWDKEKRLEGSAGEGFWLFAPPVLEGQRLGAGCVTFRGRMSLLLQLHPALSTDPEVAKDFMQNWIENIELDLF</sequence>
<name>A0ABU1AGY8_9BACT</name>
<dbReference type="RefSeq" id="WP_308984565.1">
    <property type="nucleotide sequence ID" value="NZ_JARXIC010000008.1"/>
</dbReference>
<evidence type="ECO:0000313" key="2">
    <source>
        <dbReference type="Proteomes" id="UP001243717"/>
    </source>
</evidence>
<gene>
    <name evidence="1" type="ORF">QEH59_06580</name>
</gene>
<accession>A0ABU1AGY8</accession>
<protein>
    <submittedName>
        <fullName evidence="1">Uncharacterized protein</fullName>
    </submittedName>
</protein>